<dbReference type="PROSITE" id="PS50053">
    <property type="entry name" value="UBIQUITIN_2"/>
    <property type="match status" value="7"/>
</dbReference>
<dbReference type="OrthoDB" id="428577at2759"/>
<comment type="subcellular location">
    <subcellularLocation>
        <location evidence="2">Cytoplasm</location>
    </subcellularLocation>
    <subcellularLocation>
        <location evidence="1">Nucleus</location>
    </subcellularLocation>
</comment>
<dbReference type="Proteomes" id="UP000595437">
    <property type="component" value="Chromosome 18"/>
</dbReference>
<dbReference type="EMBL" id="CP045907">
    <property type="protein sequence ID" value="QQP35665.1"/>
    <property type="molecule type" value="Genomic_DNA"/>
</dbReference>
<dbReference type="InterPro" id="IPR029071">
    <property type="entry name" value="Ubiquitin-like_domsf"/>
</dbReference>
<dbReference type="FunFam" id="3.10.20.90:FF:000009">
    <property type="entry name" value="Ubiquitin-60S ribosomal protein"/>
    <property type="match status" value="1"/>
</dbReference>
<reference evidence="13" key="1">
    <citation type="submission" date="2021-01" db="EMBL/GenBank/DDBJ databases">
        <title>Caligus Genome Assembly.</title>
        <authorList>
            <person name="Gallardo-Escarate C."/>
        </authorList>
    </citation>
    <scope>NUCLEOTIDE SEQUENCE [LARGE SCALE GENOMIC DNA]</scope>
</reference>
<dbReference type="FunFam" id="3.10.20.90:FF:000158">
    <property type="entry name" value="Polyubiquitin 5"/>
    <property type="match status" value="2"/>
</dbReference>
<comment type="similarity">
    <text evidence="3">Belongs to the ubiquitin family.</text>
</comment>
<dbReference type="GO" id="GO:0005737">
    <property type="term" value="C:cytoplasm"/>
    <property type="evidence" value="ECO:0007669"/>
    <property type="project" value="UniProtKB-SubCell"/>
</dbReference>
<dbReference type="InterPro" id="IPR050158">
    <property type="entry name" value="Ubiquitin_ubiquitin-like"/>
</dbReference>
<dbReference type="PROSITE" id="PS00299">
    <property type="entry name" value="UBIQUITIN_1"/>
    <property type="match status" value="5"/>
</dbReference>
<dbReference type="PANTHER" id="PTHR10666">
    <property type="entry name" value="UBIQUITIN"/>
    <property type="match status" value="1"/>
</dbReference>
<evidence type="ECO:0000256" key="8">
    <source>
        <dbReference type="ARBA" id="ARBA00022843"/>
    </source>
</evidence>
<dbReference type="Gene3D" id="3.10.20.90">
    <property type="entry name" value="Phosphatidylinositol 3-kinase Catalytic Subunit, Chain A, domain 1"/>
    <property type="match status" value="7"/>
</dbReference>
<evidence type="ECO:0000259" key="11">
    <source>
        <dbReference type="PROSITE" id="PS50053"/>
    </source>
</evidence>
<feature type="domain" description="Ubiquitin-like" evidence="11">
    <location>
        <begin position="384"/>
        <end position="447"/>
    </location>
</feature>
<keyword evidence="4" id="KW-0963">Cytoplasm</keyword>
<feature type="domain" description="Ubiquitin-like" evidence="11">
    <location>
        <begin position="465"/>
        <end position="498"/>
    </location>
</feature>
<feature type="domain" description="Ubiquitin-like" evidence="11">
    <location>
        <begin position="232"/>
        <end position="307"/>
    </location>
</feature>
<dbReference type="PRINTS" id="PR00348">
    <property type="entry name" value="UBIQUITIN"/>
</dbReference>
<evidence type="ECO:0000256" key="7">
    <source>
        <dbReference type="ARBA" id="ARBA00022786"/>
    </source>
</evidence>
<proteinExistence type="inferred from homology"/>
<dbReference type="GO" id="GO:0005634">
    <property type="term" value="C:nucleus"/>
    <property type="evidence" value="ECO:0007669"/>
    <property type="project" value="UniProtKB-SubCell"/>
</dbReference>
<feature type="domain" description="Ubiquitin-like" evidence="11">
    <location>
        <begin position="5"/>
        <end position="80"/>
    </location>
</feature>
<sequence length="499" mass="55800">LRGGMQIFVKTLTGKTITLEVEPSDTIENVKAKIQDKEGIPPDQQRLIFAGKQLEDGRTLSDYNIQKESTLHLVLRLRGGMQIFVKTLTGKTITLEVEPSDTIENVKAKIQDKEGIPQTAASIFAGKQLEDGRTLSDYNIQKESTLHLVLRLRGGMQIFVKTLTGKTITLEVEASDTIENVKAKIQDKEGIPPDQQRLIFAGKQLEDGRTLSDYNIQKESTLHLVLRLRGGMQIFVKTLTGKTITLEVEASDTIENVKAKIQDKEGIPPDQQRLIFAGKQLEDGRTLSDYNIQKESTLHLVLRLRGGMQIFVKTLTGKTITLEVEASDTIENVKAKIQDKEGIPPDQQRLIFAGKQLEDGRTLSDYNIQKESTLHLVLRLRGGMQIFVKTLTGKTITLEVEPSDTIENVKTKIQDKEGIPPDQQRLIFAGKQLEDGRTLSDYNIQKEFSSRPSLAKPLLLRSAALIFAGKQLEDGRTLSDYNIQKESTLHLVLRLRGGQ</sequence>
<evidence type="ECO:0000256" key="9">
    <source>
        <dbReference type="ARBA" id="ARBA00023242"/>
    </source>
</evidence>
<evidence type="ECO:0000256" key="3">
    <source>
        <dbReference type="ARBA" id="ARBA00008430"/>
    </source>
</evidence>
<keyword evidence="6" id="KW-0677">Repeat</keyword>
<evidence type="ECO:0000313" key="13">
    <source>
        <dbReference type="Proteomes" id="UP000595437"/>
    </source>
</evidence>
<keyword evidence="8" id="KW-0832">Ubl conjugation</keyword>
<keyword evidence="9" id="KW-0539">Nucleus</keyword>
<feature type="domain" description="Ubiquitin-like" evidence="11">
    <location>
        <begin position="156"/>
        <end position="231"/>
    </location>
</feature>
<dbReference type="SUPFAM" id="SSF54236">
    <property type="entry name" value="Ubiquitin-like"/>
    <property type="match status" value="7"/>
</dbReference>
<evidence type="ECO:0000256" key="4">
    <source>
        <dbReference type="ARBA" id="ARBA00022490"/>
    </source>
</evidence>
<gene>
    <name evidence="12" type="ORF">FKW44_023951</name>
</gene>
<feature type="non-terminal residue" evidence="12">
    <location>
        <position position="499"/>
    </location>
</feature>
<dbReference type="CDD" id="cd01803">
    <property type="entry name" value="Ubl_ubiquitin"/>
    <property type="match status" value="4"/>
</dbReference>
<evidence type="ECO:0000256" key="1">
    <source>
        <dbReference type="ARBA" id="ARBA00004123"/>
    </source>
</evidence>
<dbReference type="InterPro" id="IPR000626">
    <property type="entry name" value="Ubiquitin-like_dom"/>
</dbReference>
<evidence type="ECO:0000256" key="6">
    <source>
        <dbReference type="ARBA" id="ARBA00022737"/>
    </source>
</evidence>
<name>A0A7T8JVR5_CALRO</name>
<feature type="domain" description="Ubiquitin-like" evidence="11">
    <location>
        <begin position="308"/>
        <end position="383"/>
    </location>
</feature>
<dbReference type="InterPro" id="IPR019956">
    <property type="entry name" value="Ubiquitin_dom"/>
</dbReference>
<feature type="domain" description="Ubiquitin-like" evidence="11">
    <location>
        <begin position="81"/>
        <end position="155"/>
    </location>
</feature>
<dbReference type="SMART" id="SM00213">
    <property type="entry name" value="UBQ"/>
    <property type="match status" value="6"/>
</dbReference>
<evidence type="ECO:0000256" key="10">
    <source>
        <dbReference type="ARBA" id="ARBA00054839"/>
    </source>
</evidence>
<evidence type="ECO:0000256" key="5">
    <source>
        <dbReference type="ARBA" id="ARBA00022499"/>
    </source>
</evidence>
<accession>A0A7T8JVR5</accession>
<keyword evidence="5" id="KW-1017">Isopeptide bond</keyword>
<dbReference type="GO" id="GO:0010623">
    <property type="term" value="P:programmed cell death involved in cell development"/>
    <property type="evidence" value="ECO:0007669"/>
    <property type="project" value="UniProtKB-ARBA"/>
</dbReference>
<evidence type="ECO:0000256" key="2">
    <source>
        <dbReference type="ARBA" id="ARBA00004496"/>
    </source>
</evidence>
<dbReference type="InterPro" id="IPR019954">
    <property type="entry name" value="Ubiquitin_CS"/>
</dbReference>
<keyword evidence="13" id="KW-1185">Reference proteome</keyword>
<evidence type="ECO:0000313" key="12">
    <source>
        <dbReference type="EMBL" id="QQP35665.1"/>
    </source>
</evidence>
<protein>
    <recommendedName>
        <fullName evidence="11">Ubiquitin-like domain-containing protein</fullName>
    </recommendedName>
</protein>
<comment type="function">
    <text evidence="10">Ubiquitin exists either covalently attached to another protein, or free (unanchored). When covalently bound, it is conjugated to target proteins via an isopeptide bond either as a monomer (monoubiquitin), a polymer linked via different Lys residues of the ubiquitin (polyubiquitin chains) or a linear polymer linked via the initiator Met of the ubiquitin (linear polyubiquitin chains). Polyubiquitin chains, when attached to a target protein, have different functions depending on the Lys residue of the ubiquitin that is linked: Lys-48-linked is involved in protein degradation via the proteasome. Linear polymer chains formed via attachment by the initiator Met lead to cell signaling. Ubiquitin is usually conjugated to Lys residues of target proteins, however, in rare cases, conjugation to Cys or Ser residues has been observed. When polyubiquitin is free (unanchored-polyubiquitin), it also has distinct roles, such as in activation of protein kinases, and in signaling.</text>
</comment>
<dbReference type="FunFam" id="3.10.20.90:FF:000160">
    <property type="entry name" value="Polyubiquitin-C"/>
    <property type="match status" value="1"/>
</dbReference>
<dbReference type="FunFam" id="3.10.20.90:FF:000014">
    <property type="entry name" value="Ubiquitin-60S ribosomal L40 fusion"/>
    <property type="match status" value="2"/>
</dbReference>
<organism evidence="12 13">
    <name type="scientific">Caligus rogercresseyi</name>
    <name type="common">Sea louse</name>
    <dbReference type="NCBI Taxonomy" id="217165"/>
    <lineage>
        <taxon>Eukaryota</taxon>
        <taxon>Metazoa</taxon>
        <taxon>Ecdysozoa</taxon>
        <taxon>Arthropoda</taxon>
        <taxon>Crustacea</taxon>
        <taxon>Multicrustacea</taxon>
        <taxon>Hexanauplia</taxon>
        <taxon>Copepoda</taxon>
        <taxon>Siphonostomatoida</taxon>
        <taxon>Caligidae</taxon>
        <taxon>Caligus</taxon>
    </lineage>
</organism>
<keyword evidence="7" id="KW-0833">Ubl conjugation pathway</keyword>
<dbReference type="Pfam" id="PF00240">
    <property type="entry name" value="ubiquitin"/>
    <property type="match status" value="7"/>
</dbReference>
<dbReference type="AlphaFoldDB" id="A0A7T8JVR5"/>